<dbReference type="AlphaFoldDB" id="A0A1T5MGP6"/>
<evidence type="ECO:0000313" key="2">
    <source>
        <dbReference type="Proteomes" id="UP000190961"/>
    </source>
</evidence>
<evidence type="ECO:0000313" key="1">
    <source>
        <dbReference type="EMBL" id="SKC87407.1"/>
    </source>
</evidence>
<dbReference type="InterPro" id="IPR025255">
    <property type="entry name" value="DUF4202"/>
</dbReference>
<proteinExistence type="predicted"/>
<reference evidence="1 2" key="1">
    <citation type="submission" date="2017-02" db="EMBL/GenBank/DDBJ databases">
        <authorList>
            <person name="Peterson S.W."/>
        </authorList>
    </citation>
    <scope>NUCLEOTIDE SEQUENCE [LARGE SCALE GENOMIC DNA]</scope>
    <source>
        <strain evidence="1 2">DSM 25262</strain>
    </source>
</reference>
<accession>A0A1T5MGP6</accession>
<dbReference type="Proteomes" id="UP000190961">
    <property type="component" value="Unassembled WGS sequence"/>
</dbReference>
<name>A0A1T5MGP6_9BACT</name>
<dbReference type="PANTHER" id="PTHR41729">
    <property type="entry name" value="GLUTAMYL-TRNA SYNTHETASE"/>
    <property type="match status" value="1"/>
</dbReference>
<organism evidence="1 2">
    <name type="scientific">Ohtaekwangia koreensis</name>
    <dbReference type="NCBI Taxonomy" id="688867"/>
    <lineage>
        <taxon>Bacteria</taxon>
        <taxon>Pseudomonadati</taxon>
        <taxon>Bacteroidota</taxon>
        <taxon>Cytophagia</taxon>
        <taxon>Cytophagales</taxon>
        <taxon>Fulvivirgaceae</taxon>
        <taxon>Ohtaekwangia</taxon>
    </lineage>
</organism>
<dbReference type="Pfam" id="PF13875">
    <property type="entry name" value="DUF4202"/>
    <property type="match status" value="1"/>
</dbReference>
<gene>
    <name evidence="1" type="ORF">SAMN05660236_5407</name>
</gene>
<sequence>MPFNERLDKAFITFDAYNANDPHQEIVNGESQPKELMYGQRMTEWLNKFAPDAPEYLQLAARCQHIGRWEIPRSSYPMDKKGYLQWRNAEKVHHAKIAEQILLSCRYDTDTIEKVKFLLLKKELKTNPDTQLLEDVICLVFIQYYLEDFASLHDDAKVVDILQKTLKKMSARAITEAGKIPVSTKVGTLIAQAVG</sequence>
<evidence type="ECO:0008006" key="3">
    <source>
        <dbReference type="Google" id="ProtNLM"/>
    </source>
</evidence>
<dbReference type="EMBL" id="FUZU01000004">
    <property type="protein sequence ID" value="SKC87407.1"/>
    <property type="molecule type" value="Genomic_DNA"/>
</dbReference>
<dbReference type="STRING" id="688867.SAMN05660236_5407"/>
<dbReference type="RefSeq" id="WP_079689879.1">
    <property type="nucleotide sequence ID" value="NZ_FUZU01000004.1"/>
</dbReference>
<protein>
    <recommendedName>
        <fullName evidence="3">DUF4202 domain-containing protein</fullName>
    </recommendedName>
</protein>
<dbReference type="OrthoDB" id="9799165at2"/>
<keyword evidence="2" id="KW-1185">Reference proteome</keyword>
<dbReference type="PANTHER" id="PTHR41729:SF1">
    <property type="entry name" value="GLUTAMYL-TRNA SYNTHETASE"/>
    <property type="match status" value="1"/>
</dbReference>